<sequence length="231" mass="24967">MSSSKLSSTTPSSTSASVVVEGVVVAQPISSTSSSSSQQQVVVMGTVVMGGGGGAHGASSSAPPPAATATHIVIKRVTDEGDKEQGIVFAQHAVEFDDNITTLAIRYGSTIDGIMRANNLLTRDLDLLPKGCVLQIPRTHEKPLGDAQVPSSDVLSRHALEERDRLRRRIVRDFSQTHACSTDEATFYLEDHDYDVASATKARHDDVHWEQSSSGRDAKKQFKKMLRHKDQ</sequence>
<dbReference type="InterPro" id="IPR036779">
    <property type="entry name" value="LysM_dom_sf"/>
</dbReference>
<evidence type="ECO:0008006" key="4">
    <source>
        <dbReference type="Google" id="ProtNLM"/>
    </source>
</evidence>
<evidence type="ECO:0000256" key="1">
    <source>
        <dbReference type="SAM" id="MobiDB-lite"/>
    </source>
</evidence>
<dbReference type="Gene3D" id="3.10.350.10">
    <property type="entry name" value="LysM domain"/>
    <property type="match status" value="1"/>
</dbReference>
<reference evidence="3" key="1">
    <citation type="submission" date="2015-09" db="EMBL/GenBank/DDBJ databases">
        <authorList>
            <consortium name="Pathogen Informatics"/>
        </authorList>
    </citation>
    <scope>NUCLEOTIDE SEQUENCE [LARGE SCALE GENOMIC DNA]</scope>
    <source>
        <strain evidence="3">Lake Konstanz</strain>
    </source>
</reference>
<gene>
    <name evidence="2" type="ORF">BSAL_26010</name>
</gene>
<dbReference type="VEuPathDB" id="TriTrypDB:BSAL_26010"/>
<evidence type="ECO:0000313" key="3">
    <source>
        <dbReference type="Proteomes" id="UP000051952"/>
    </source>
</evidence>
<dbReference type="InterPro" id="IPR045030">
    <property type="entry name" value="LYSM1-4"/>
</dbReference>
<dbReference type="Proteomes" id="UP000051952">
    <property type="component" value="Unassembled WGS sequence"/>
</dbReference>
<dbReference type="EMBL" id="CYKH01001812">
    <property type="protein sequence ID" value="CUI15094.1"/>
    <property type="molecule type" value="Genomic_DNA"/>
</dbReference>
<organism evidence="2 3">
    <name type="scientific">Bodo saltans</name>
    <name type="common">Flagellated protozoan</name>
    <dbReference type="NCBI Taxonomy" id="75058"/>
    <lineage>
        <taxon>Eukaryota</taxon>
        <taxon>Discoba</taxon>
        <taxon>Euglenozoa</taxon>
        <taxon>Kinetoplastea</taxon>
        <taxon>Metakinetoplastina</taxon>
        <taxon>Eubodonida</taxon>
        <taxon>Bodonidae</taxon>
        <taxon>Bodo</taxon>
    </lineage>
</organism>
<dbReference type="AlphaFoldDB" id="A0A0S4KKH1"/>
<keyword evidence="3" id="KW-1185">Reference proteome</keyword>
<feature type="region of interest" description="Disordered" evidence="1">
    <location>
        <begin position="201"/>
        <end position="231"/>
    </location>
</feature>
<protein>
    <recommendedName>
        <fullName evidence="4">LysM domain-containing protein</fullName>
    </recommendedName>
</protein>
<dbReference type="PANTHER" id="PTHR20932:SF8">
    <property type="entry name" value="LD22649P"/>
    <property type="match status" value="1"/>
</dbReference>
<dbReference type="SUPFAM" id="SSF54106">
    <property type="entry name" value="LysM domain"/>
    <property type="match status" value="1"/>
</dbReference>
<proteinExistence type="predicted"/>
<evidence type="ECO:0000313" key="2">
    <source>
        <dbReference type="EMBL" id="CUI15094.1"/>
    </source>
</evidence>
<feature type="compositionally biased region" description="Basic residues" evidence="1">
    <location>
        <begin position="221"/>
        <end position="231"/>
    </location>
</feature>
<name>A0A0S4KKH1_BODSA</name>
<dbReference type="OrthoDB" id="2107166at2759"/>
<accession>A0A0S4KKH1</accession>
<dbReference type="PANTHER" id="PTHR20932">
    <property type="entry name" value="LYSM AND PUTATIVE PEPTIDOGLYCAN-BINDING DOMAIN-CONTAINING PROTEIN"/>
    <property type="match status" value="1"/>
</dbReference>